<evidence type="ECO:0000256" key="2">
    <source>
        <dbReference type="ARBA" id="ARBA00022670"/>
    </source>
</evidence>
<feature type="compositionally biased region" description="Basic and acidic residues" evidence="4">
    <location>
        <begin position="199"/>
        <end position="216"/>
    </location>
</feature>
<feature type="compositionally biased region" description="Basic and acidic residues" evidence="4">
    <location>
        <begin position="326"/>
        <end position="337"/>
    </location>
</feature>
<evidence type="ECO:0000256" key="1">
    <source>
        <dbReference type="ARBA" id="ARBA00008140"/>
    </source>
</evidence>
<dbReference type="GO" id="GO:0008233">
    <property type="term" value="F:peptidase activity"/>
    <property type="evidence" value="ECO:0007669"/>
    <property type="project" value="UniProtKB-KW"/>
</dbReference>
<feature type="compositionally biased region" description="Polar residues" evidence="4">
    <location>
        <begin position="296"/>
        <end position="319"/>
    </location>
</feature>
<dbReference type="PROSITE" id="PS51858">
    <property type="entry name" value="PPPDE"/>
    <property type="match status" value="1"/>
</dbReference>
<feature type="domain" description="PPPDE" evidence="5">
    <location>
        <begin position="11"/>
        <end position="140"/>
    </location>
</feature>
<name>A0A553NTD2_TIGCA</name>
<dbReference type="GO" id="GO:0006508">
    <property type="term" value="P:proteolysis"/>
    <property type="evidence" value="ECO:0007669"/>
    <property type="project" value="UniProtKB-KW"/>
</dbReference>
<dbReference type="STRING" id="6832.A0A553NTD2"/>
<evidence type="ECO:0000313" key="6">
    <source>
        <dbReference type="EMBL" id="TRY68691.1"/>
    </source>
</evidence>
<comment type="similarity">
    <text evidence="1">Belongs to the DeSI family.</text>
</comment>
<keyword evidence="2" id="KW-0645">Protease</keyword>
<dbReference type="OMA" id="DICSELA"/>
<dbReference type="AlphaFoldDB" id="A0A553NTD2"/>
<dbReference type="PANTHER" id="PTHR12378">
    <property type="entry name" value="DESUMOYLATING ISOPEPTIDASE"/>
    <property type="match status" value="1"/>
</dbReference>
<keyword evidence="7" id="KW-1185">Reference proteome</keyword>
<dbReference type="GO" id="GO:0070646">
    <property type="term" value="P:protein modification by small protein removal"/>
    <property type="evidence" value="ECO:0007669"/>
    <property type="project" value="TreeGrafter"/>
</dbReference>
<dbReference type="SMART" id="SM01179">
    <property type="entry name" value="DUF862"/>
    <property type="match status" value="1"/>
</dbReference>
<evidence type="ECO:0000256" key="3">
    <source>
        <dbReference type="ARBA" id="ARBA00022801"/>
    </source>
</evidence>
<dbReference type="Gene3D" id="3.90.1720.30">
    <property type="entry name" value="PPPDE domains"/>
    <property type="match status" value="1"/>
</dbReference>
<dbReference type="PANTHER" id="PTHR12378:SF7">
    <property type="entry name" value="DESUMOYLATING ISOPEPTIDASE 1"/>
    <property type="match status" value="1"/>
</dbReference>
<feature type="compositionally biased region" description="Basic and acidic residues" evidence="4">
    <location>
        <begin position="258"/>
        <end position="271"/>
    </location>
</feature>
<gene>
    <name evidence="6" type="ORF">TCAL_08640</name>
</gene>
<feature type="compositionally biased region" description="Polar residues" evidence="4">
    <location>
        <begin position="433"/>
        <end position="450"/>
    </location>
</feature>
<reference evidence="6 7" key="1">
    <citation type="journal article" date="2018" name="Nat. Ecol. Evol.">
        <title>Genomic signatures of mitonuclear coevolution across populations of Tigriopus californicus.</title>
        <authorList>
            <person name="Barreto F.S."/>
            <person name="Watson E.T."/>
            <person name="Lima T.G."/>
            <person name="Willett C.S."/>
            <person name="Edmands S."/>
            <person name="Li W."/>
            <person name="Burton R.S."/>
        </authorList>
    </citation>
    <scope>NUCLEOTIDE SEQUENCE [LARGE SCALE GENOMIC DNA]</scope>
    <source>
        <strain evidence="6 7">San Diego</strain>
    </source>
</reference>
<dbReference type="InterPro" id="IPR042266">
    <property type="entry name" value="PPPDE_sf"/>
</dbReference>
<proteinExistence type="inferred from homology"/>
<protein>
    <recommendedName>
        <fullName evidence="5">PPPDE domain-containing protein</fullName>
    </recommendedName>
</protein>
<evidence type="ECO:0000259" key="5">
    <source>
        <dbReference type="PROSITE" id="PS51858"/>
    </source>
</evidence>
<dbReference type="Proteomes" id="UP000318571">
    <property type="component" value="Chromosome 1"/>
</dbReference>
<feature type="compositionally biased region" description="Polar residues" evidence="4">
    <location>
        <begin position="411"/>
        <end position="425"/>
    </location>
</feature>
<sequence length="733" mass="81946">MTVMMEDGIKYSIDVNFYDLSQGMNPNGLWICGLVVYGKEYIFSKAGIESCRPGQTVLGPPDKTESVGETEISYSLFLDFVLTLADTTFRPQTFRFSEHNSISFTEAAAQFLCGTSIQKYLPSSLPDLSQIQRDLAQDLEQLFDSPSFVDASAKGGTIAFGNLAARGGDLVNYVPTTAPSRAESPDFDQLQAQIDACREESSKLRQRREAQLKDFEDQAPNQVQPQSEPEAKPSTKKKKLRSRSTDQLATSQRQRHSKSVERQKNNKPVERKPRKSKKRSSSVAPLPNDLEEESDQSSVPIQVSEDSNSIQQSENSGSLQRPKRVSFNDKPIEIIVEREEEEEFVTDQNGNPISLDSDEESLPPPLEEVPSENSTRVAATPQKLGARKKVRSPPPPKKRETVPSPLAHSASDVQNNNLVPISGPSSPTPFHETINNQTTEMAASEPNTIPTEEEGASPPKKNQKPSEPPVTFREFDHTADFEDLVREIVTMLDPEEQDRLREMEDWIIKNEGTWVLSEGFNVFLGRVLHDKSLPSAARVAMLRLLAFGAGMDDIVLIMHSDRKDHLLMNYAQEFDRHPIKEQEALALFFANLFENNSSSEWLLYISEWPSKGQDLSNIRVTTKVAVNALLGDTPTLQDYGTAIMHNLGTKEVFDDICSELAMAILQFFQGNPKEEHVFRCVKALNKFATIAHRDVPQLIKMIGPEPSKFSGMSSRVDEFIQALNARLARVPSF</sequence>
<organism evidence="6 7">
    <name type="scientific">Tigriopus californicus</name>
    <name type="common">Marine copepod</name>
    <dbReference type="NCBI Taxonomy" id="6832"/>
    <lineage>
        <taxon>Eukaryota</taxon>
        <taxon>Metazoa</taxon>
        <taxon>Ecdysozoa</taxon>
        <taxon>Arthropoda</taxon>
        <taxon>Crustacea</taxon>
        <taxon>Multicrustacea</taxon>
        <taxon>Hexanauplia</taxon>
        <taxon>Copepoda</taxon>
        <taxon>Harpacticoida</taxon>
        <taxon>Harpacticidae</taxon>
        <taxon>Tigriopus</taxon>
    </lineage>
</organism>
<feature type="region of interest" description="Disordered" evidence="4">
    <location>
        <begin position="199"/>
        <end position="470"/>
    </location>
</feature>
<keyword evidence="3" id="KW-0378">Hydrolase</keyword>
<dbReference type="EMBL" id="VCGU01000010">
    <property type="protein sequence ID" value="TRY68691.1"/>
    <property type="molecule type" value="Genomic_DNA"/>
</dbReference>
<dbReference type="InterPro" id="IPR008580">
    <property type="entry name" value="PPPDE_dom"/>
</dbReference>
<evidence type="ECO:0000256" key="4">
    <source>
        <dbReference type="SAM" id="MobiDB-lite"/>
    </source>
</evidence>
<evidence type="ECO:0000313" key="7">
    <source>
        <dbReference type="Proteomes" id="UP000318571"/>
    </source>
</evidence>
<comment type="caution">
    <text evidence="6">The sequence shown here is derived from an EMBL/GenBank/DDBJ whole genome shotgun (WGS) entry which is preliminary data.</text>
</comment>
<dbReference type="Pfam" id="PF05903">
    <property type="entry name" value="Peptidase_C97"/>
    <property type="match status" value="1"/>
</dbReference>
<accession>A0A553NTD2</accession>